<dbReference type="Gene3D" id="1.10.10.10">
    <property type="entry name" value="Winged helix-like DNA-binding domain superfamily/Winged helix DNA-binding domain"/>
    <property type="match status" value="1"/>
</dbReference>
<name>X1FYY8_9ZZZZ</name>
<proteinExistence type="predicted"/>
<accession>X1FYY8</accession>
<evidence type="ECO:0000256" key="1">
    <source>
        <dbReference type="SAM" id="MobiDB-lite"/>
    </source>
</evidence>
<protein>
    <submittedName>
        <fullName evidence="2">Uncharacterized protein</fullName>
    </submittedName>
</protein>
<dbReference type="EMBL" id="BARU01006850">
    <property type="protein sequence ID" value="GAH37775.1"/>
    <property type="molecule type" value="Genomic_DNA"/>
</dbReference>
<reference evidence="2" key="1">
    <citation type="journal article" date="2014" name="Front. Microbiol.">
        <title>High frequency of phylogenetically diverse reductive dehalogenase-homologous genes in deep subseafloor sedimentary metagenomes.</title>
        <authorList>
            <person name="Kawai M."/>
            <person name="Futagami T."/>
            <person name="Toyoda A."/>
            <person name="Takaki Y."/>
            <person name="Nishi S."/>
            <person name="Hori S."/>
            <person name="Arai W."/>
            <person name="Tsubouchi T."/>
            <person name="Morono Y."/>
            <person name="Uchiyama I."/>
            <person name="Ito T."/>
            <person name="Fujiyama A."/>
            <person name="Inagaki F."/>
            <person name="Takami H."/>
        </authorList>
    </citation>
    <scope>NUCLEOTIDE SEQUENCE</scope>
    <source>
        <strain evidence="2">Expedition CK06-06</strain>
    </source>
</reference>
<dbReference type="AlphaFoldDB" id="X1FYY8"/>
<organism evidence="2">
    <name type="scientific">marine sediment metagenome</name>
    <dbReference type="NCBI Taxonomy" id="412755"/>
    <lineage>
        <taxon>unclassified sequences</taxon>
        <taxon>metagenomes</taxon>
        <taxon>ecological metagenomes</taxon>
    </lineage>
</organism>
<feature type="region of interest" description="Disordered" evidence="1">
    <location>
        <begin position="1"/>
        <end position="21"/>
    </location>
</feature>
<feature type="non-terminal residue" evidence="2">
    <location>
        <position position="59"/>
    </location>
</feature>
<gene>
    <name evidence="2" type="ORF">S03H2_13494</name>
</gene>
<evidence type="ECO:0000313" key="2">
    <source>
        <dbReference type="EMBL" id="GAH37775.1"/>
    </source>
</evidence>
<dbReference type="InterPro" id="IPR036388">
    <property type="entry name" value="WH-like_DNA-bd_sf"/>
</dbReference>
<comment type="caution">
    <text evidence="2">The sequence shown here is derived from an EMBL/GenBank/DDBJ whole genome shotgun (WGS) entry which is preliminary data.</text>
</comment>
<sequence length="59" mass="6413">MLEYLRDNGESGTKEIKEDRGSLSEGYVDKAIHELKAQGLVERINEGGKGLVVGIKGKP</sequence>